<keyword evidence="2" id="KW-0694">RNA-binding</keyword>
<sequence length="83" mass="9280">MVEDFIEAYVKKIVTEPNKIRIIKTELDTNFYEIEILSSSQDAGRLIGKDGKMIGAIKTFVSGIKAKDGNSYRIIVKPQTTEA</sequence>
<evidence type="ECO:0000313" key="3">
    <source>
        <dbReference type="EMBL" id="RDU63343.1"/>
    </source>
</evidence>
<protein>
    <submittedName>
        <fullName evidence="3">KH domain-containing protein</fullName>
    </submittedName>
</protein>
<organism evidence="3 4">
    <name type="scientific">Helicobacter ganmani</name>
    <dbReference type="NCBI Taxonomy" id="60246"/>
    <lineage>
        <taxon>Bacteria</taxon>
        <taxon>Pseudomonadati</taxon>
        <taxon>Campylobacterota</taxon>
        <taxon>Epsilonproteobacteria</taxon>
        <taxon>Campylobacterales</taxon>
        <taxon>Helicobacteraceae</taxon>
        <taxon>Helicobacter</taxon>
    </lineage>
</organism>
<dbReference type="Pfam" id="PF13083">
    <property type="entry name" value="KH_KhpA-B"/>
    <property type="match status" value="1"/>
</dbReference>
<dbReference type="AlphaFoldDB" id="A0A3D8IDQ8"/>
<keyword evidence="4" id="KW-1185">Reference proteome</keyword>
<evidence type="ECO:0000256" key="2">
    <source>
        <dbReference type="ARBA" id="ARBA00022884"/>
    </source>
</evidence>
<dbReference type="PANTHER" id="PTHR34654:SF1">
    <property type="entry name" value="RNA-BINDING PROTEIN KHPA"/>
    <property type="match status" value="1"/>
</dbReference>
<comment type="caution">
    <text evidence="3">The sequence shown here is derived from an EMBL/GenBank/DDBJ whole genome shotgun (WGS) entry which is preliminary data.</text>
</comment>
<accession>A0A3D8IDQ8</accession>
<dbReference type="PANTHER" id="PTHR34654">
    <property type="entry name" value="UPF0109 PROTEIN SCO5592"/>
    <property type="match status" value="1"/>
</dbReference>
<dbReference type="InterPro" id="IPR020627">
    <property type="entry name" value="KhpA"/>
</dbReference>
<dbReference type="Proteomes" id="UP000256650">
    <property type="component" value="Unassembled WGS sequence"/>
</dbReference>
<dbReference type="GeneID" id="82535496"/>
<dbReference type="OrthoDB" id="5334617at2"/>
<dbReference type="CDD" id="cd22533">
    <property type="entry name" value="KH-II_YlqC-like"/>
    <property type="match status" value="1"/>
</dbReference>
<name>A0A3D8IDQ8_9HELI</name>
<reference evidence="3 4" key="1">
    <citation type="submission" date="2018-04" db="EMBL/GenBank/DDBJ databases">
        <title>Novel Campyloabacter and Helicobacter Species and Strains.</title>
        <authorList>
            <person name="Mannion A.J."/>
            <person name="Shen Z."/>
            <person name="Fox J.G."/>
        </authorList>
    </citation>
    <scope>NUCLEOTIDE SEQUENCE [LARGE SCALE GENOMIC DNA]</scope>
    <source>
        <strain evidence="3 4">MIT 99-5101</strain>
    </source>
</reference>
<dbReference type="EMBL" id="NXLS01000003">
    <property type="protein sequence ID" value="RDU63343.1"/>
    <property type="molecule type" value="Genomic_DNA"/>
</dbReference>
<evidence type="ECO:0000256" key="1">
    <source>
        <dbReference type="ARBA" id="ARBA00022490"/>
    </source>
</evidence>
<evidence type="ECO:0000313" key="4">
    <source>
        <dbReference type="Proteomes" id="UP000256650"/>
    </source>
</evidence>
<dbReference type="GO" id="GO:0003723">
    <property type="term" value="F:RNA binding"/>
    <property type="evidence" value="ECO:0007669"/>
    <property type="project" value="UniProtKB-KW"/>
</dbReference>
<dbReference type="RefSeq" id="WP_115551370.1">
    <property type="nucleotide sequence ID" value="NZ_CAOOSM010000001.1"/>
</dbReference>
<keyword evidence="1" id="KW-0963">Cytoplasm</keyword>
<proteinExistence type="predicted"/>
<gene>
    <name evidence="3" type="ORF">CQA43_04255</name>
</gene>